<gene>
    <name evidence="2" type="ORF">CAUJ_LOCUS13729</name>
</gene>
<protein>
    <submittedName>
        <fullName evidence="2">Uncharacterized protein</fullName>
    </submittedName>
</protein>
<keyword evidence="1" id="KW-0472">Membrane</keyword>
<feature type="transmembrane region" description="Helical" evidence="1">
    <location>
        <begin position="85"/>
        <end position="112"/>
    </location>
</feature>
<dbReference type="EMBL" id="CAJGYM010000106">
    <property type="protein sequence ID" value="CAD6197822.1"/>
    <property type="molecule type" value="Genomic_DNA"/>
</dbReference>
<accession>A0A8S1HXN1</accession>
<keyword evidence="1" id="KW-0812">Transmembrane</keyword>
<feature type="transmembrane region" description="Helical" evidence="1">
    <location>
        <begin position="60"/>
        <end position="78"/>
    </location>
</feature>
<keyword evidence="3" id="KW-1185">Reference proteome</keyword>
<reference evidence="2" key="1">
    <citation type="submission" date="2020-10" db="EMBL/GenBank/DDBJ databases">
        <authorList>
            <person name="Kikuchi T."/>
        </authorList>
    </citation>
    <scope>NUCLEOTIDE SEQUENCE</scope>
    <source>
        <strain evidence="2">NKZ352</strain>
    </source>
</reference>
<dbReference type="AlphaFoldDB" id="A0A8S1HXN1"/>
<sequence length="190" mass="21699">MAAAVHQMHESGSSPQKEKPRRFLFGSLHIETAMKLLAGVGILVILGLVVLLYFKFRKAMFVLLLPTSISALTVAAIISKREKLVWPIIAISMFHMILASYALIIFSFYFIFKPFYIIMVLNWAFDTLHTDKTPSYYIQCTGIFVFLFSFISFNLWQAHVAVHFKDHVDTKAPPRSHQPTVLVVNKQAMF</sequence>
<dbReference type="OrthoDB" id="5836817at2759"/>
<dbReference type="Proteomes" id="UP000835052">
    <property type="component" value="Unassembled WGS sequence"/>
</dbReference>
<evidence type="ECO:0000313" key="2">
    <source>
        <dbReference type="EMBL" id="CAD6197822.1"/>
    </source>
</evidence>
<feature type="transmembrane region" description="Helical" evidence="1">
    <location>
        <begin position="136"/>
        <end position="156"/>
    </location>
</feature>
<feature type="transmembrane region" description="Helical" evidence="1">
    <location>
        <begin position="36"/>
        <end position="54"/>
    </location>
</feature>
<evidence type="ECO:0000256" key="1">
    <source>
        <dbReference type="SAM" id="Phobius"/>
    </source>
</evidence>
<name>A0A8S1HXN1_9PELO</name>
<organism evidence="2 3">
    <name type="scientific">Caenorhabditis auriculariae</name>
    <dbReference type="NCBI Taxonomy" id="2777116"/>
    <lineage>
        <taxon>Eukaryota</taxon>
        <taxon>Metazoa</taxon>
        <taxon>Ecdysozoa</taxon>
        <taxon>Nematoda</taxon>
        <taxon>Chromadorea</taxon>
        <taxon>Rhabditida</taxon>
        <taxon>Rhabditina</taxon>
        <taxon>Rhabditomorpha</taxon>
        <taxon>Rhabditoidea</taxon>
        <taxon>Rhabditidae</taxon>
        <taxon>Peloderinae</taxon>
        <taxon>Caenorhabditis</taxon>
    </lineage>
</organism>
<evidence type="ECO:0000313" key="3">
    <source>
        <dbReference type="Proteomes" id="UP000835052"/>
    </source>
</evidence>
<proteinExistence type="predicted"/>
<comment type="caution">
    <text evidence="2">The sequence shown here is derived from an EMBL/GenBank/DDBJ whole genome shotgun (WGS) entry which is preliminary data.</text>
</comment>
<keyword evidence="1" id="KW-1133">Transmembrane helix</keyword>